<dbReference type="HAMAP" id="MF_00688">
    <property type="entry name" value="Leu_Phe_trans"/>
    <property type="match status" value="1"/>
</dbReference>
<sequence length="244" mass="25930">MPLDPNLVLGAYAVGVFPMADARDADSVYWVEPKERAILPLDDFHLSHSLKKTLVADRYRVTADTAFARIIALCAESAQDRPDTWINTQIEQVFLKLHAMGFAHSIEVWHEEELVGGLYGLALGKAFFGESMVSRARDASKVAIAWLVARLRVGGFTLLDCQFMTDHLASLGAVEIGRADYVGLLTGAIEGVVGVGEASVAAGASGDFFSLDRGAALLSSSAPAATESGPPSGKVIAQLLTHTS</sequence>
<comment type="catalytic activity">
    <reaction evidence="4">
        <text>N-terminal L-arginyl-[protein] + L-leucyl-tRNA(Leu) = N-terminal L-leucyl-L-arginyl-[protein] + tRNA(Leu) + H(+)</text>
        <dbReference type="Rhea" id="RHEA:50416"/>
        <dbReference type="Rhea" id="RHEA-COMP:9613"/>
        <dbReference type="Rhea" id="RHEA-COMP:9622"/>
        <dbReference type="Rhea" id="RHEA-COMP:12672"/>
        <dbReference type="Rhea" id="RHEA-COMP:12673"/>
        <dbReference type="ChEBI" id="CHEBI:15378"/>
        <dbReference type="ChEBI" id="CHEBI:64719"/>
        <dbReference type="ChEBI" id="CHEBI:78442"/>
        <dbReference type="ChEBI" id="CHEBI:78494"/>
        <dbReference type="ChEBI" id="CHEBI:133044"/>
        <dbReference type="EC" id="2.3.2.6"/>
    </reaction>
</comment>
<dbReference type="EMBL" id="CP061038">
    <property type="protein sequence ID" value="QNQ11864.1"/>
    <property type="molecule type" value="Genomic_DNA"/>
</dbReference>
<keyword evidence="6" id="KW-1185">Reference proteome</keyword>
<dbReference type="InterPro" id="IPR016181">
    <property type="entry name" value="Acyl_CoA_acyltransferase"/>
</dbReference>
<dbReference type="GO" id="GO:0005737">
    <property type="term" value="C:cytoplasm"/>
    <property type="evidence" value="ECO:0007669"/>
    <property type="project" value="UniProtKB-SubCell"/>
</dbReference>
<comment type="function">
    <text evidence="4">Functions in the N-end rule pathway of protein degradation where it conjugates Leu, Phe and, less efficiently, Met from aminoacyl-tRNAs to the N-termini of proteins containing an N-terminal arginine or lysine.</text>
</comment>
<dbReference type="InterPro" id="IPR004616">
    <property type="entry name" value="Leu/Phe-tRNA_Trfase"/>
</dbReference>
<dbReference type="Proteomes" id="UP000516148">
    <property type="component" value="Chromosome"/>
</dbReference>
<protein>
    <recommendedName>
        <fullName evidence="4">Leucyl/phenylalanyl-tRNA--protein transferase</fullName>
        <ecNumber evidence="4">2.3.2.6</ecNumber>
    </recommendedName>
    <alternativeName>
        <fullName evidence="4">L/F-transferase</fullName>
    </alternativeName>
    <alternativeName>
        <fullName evidence="4">Leucyltransferase</fullName>
    </alternativeName>
    <alternativeName>
        <fullName evidence="4">Phenyalanyltransferase</fullName>
    </alternativeName>
</protein>
<comment type="subcellular location">
    <subcellularLocation>
        <location evidence="4">Cytoplasm</location>
    </subcellularLocation>
</comment>
<accession>A0A7H0LQB1</accession>
<dbReference type="EC" id="2.3.2.6" evidence="4"/>
<keyword evidence="1 4" id="KW-0963">Cytoplasm</keyword>
<dbReference type="SUPFAM" id="SSF55729">
    <property type="entry name" value="Acyl-CoA N-acyltransferases (Nat)"/>
    <property type="match status" value="1"/>
</dbReference>
<dbReference type="AlphaFoldDB" id="A0A7H0LQB1"/>
<dbReference type="Gene3D" id="3.40.630.70">
    <property type="entry name" value="Leucyl/phenylalanyl-tRNA-protein transferase, C-terminal domain"/>
    <property type="match status" value="1"/>
</dbReference>
<dbReference type="PANTHER" id="PTHR30098:SF2">
    <property type="entry name" value="LEUCYL_PHENYLALANYL-TRNA--PROTEIN TRANSFERASE"/>
    <property type="match status" value="1"/>
</dbReference>
<dbReference type="GO" id="GO:0008914">
    <property type="term" value="F:leucyl-tRNA--protein transferase activity"/>
    <property type="evidence" value="ECO:0007669"/>
    <property type="project" value="UniProtKB-UniRule"/>
</dbReference>
<evidence type="ECO:0000256" key="4">
    <source>
        <dbReference type="HAMAP-Rule" id="MF_00688"/>
    </source>
</evidence>
<dbReference type="FunFam" id="3.40.630.70:FF:000001">
    <property type="entry name" value="Leucyl/phenylalanyl-tRNA--protein transferase"/>
    <property type="match status" value="1"/>
</dbReference>
<comment type="catalytic activity">
    <reaction evidence="4">
        <text>N-terminal L-lysyl-[protein] + L-leucyl-tRNA(Leu) = N-terminal L-leucyl-L-lysyl-[protein] + tRNA(Leu) + H(+)</text>
        <dbReference type="Rhea" id="RHEA:12340"/>
        <dbReference type="Rhea" id="RHEA-COMP:9613"/>
        <dbReference type="Rhea" id="RHEA-COMP:9622"/>
        <dbReference type="Rhea" id="RHEA-COMP:12670"/>
        <dbReference type="Rhea" id="RHEA-COMP:12671"/>
        <dbReference type="ChEBI" id="CHEBI:15378"/>
        <dbReference type="ChEBI" id="CHEBI:65249"/>
        <dbReference type="ChEBI" id="CHEBI:78442"/>
        <dbReference type="ChEBI" id="CHEBI:78494"/>
        <dbReference type="ChEBI" id="CHEBI:133043"/>
        <dbReference type="EC" id="2.3.2.6"/>
    </reaction>
</comment>
<dbReference type="PANTHER" id="PTHR30098">
    <property type="entry name" value="LEUCYL/PHENYLALANYL-TRNA--PROTEIN TRANSFERASE"/>
    <property type="match status" value="1"/>
</dbReference>
<evidence type="ECO:0000256" key="3">
    <source>
        <dbReference type="ARBA" id="ARBA00023315"/>
    </source>
</evidence>
<gene>
    <name evidence="4" type="primary">aat</name>
    <name evidence="5" type="ORF">H3Z74_04600</name>
</gene>
<evidence type="ECO:0000256" key="1">
    <source>
        <dbReference type="ARBA" id="ARBA00022490"/>
    </source>
</evidence>
<proteinExistence type="inferred from homology"/>
<dbReference type="GO" id="GO:0030163">
    <property type="term" value="P:protein catabolic process"/>
    <property type="evidence" value="ECO:0007669"/>
    <property type="project" value="UniProtKB-UniRule"/>
</dbReference>
<dbReference type="NCBIfam" id="TIGR00667">
    <property type="entry name" value="aat"/>
    <property type="match status" value="1"/>
</dbReference>
<evidence type="ECO:0000313" key="5">
    <source>
        <dbReference type="EMBL" id="QNQ11864.1"/>
    </source>
</evidence>
<evidence type="ECO:0000313" key="6">
    <source>
        <dbReference type="Proteomes" id="UP000516148"/>
    </source>
</evidence>
<name>A0A7H0LQB1_9SPHN</name>
<comment type="catalytic activity">
    <reaction evidence="4">
        <text>L-phenylalanyl-tRNA(Phe) + an N-terminal L-alpha-aminoacyl-[protein] = an N-terminal L-phenylalanyl-L-alpha-aminoacyl-[protein] + tRNA(Phe)</text>
        <dbReference type="Rhea" id="RHEA:43632"/>
        <dbReference type="Rhea" id="RHEA-COMP:9668"/>
        <dbReference type="Rhea" id="RHEA-COMP:9699"/>
        <dbReference type="Rhea" id="RHEA-COMP:10636"/>
        <dbReference type="Rhea" id="RHEA-COMP:10637"/>
        <dbReference type="ChEBI" id="CHEBI:78442"/>
        <dbReference type="ChEBI" id="CHEBI:78531"/>
        <dbReference type="ChEBI" id="CHEBI:78597"/>
        <dbReference type="ChEBI" id="CHEBI:83561"/>
        <dbReference type="EC" id="2.3.2.6"/>
    </reaction>
</comment>
<dbReference type="KEGG" id="spap:H3Z74_04600"/>
<reference evidence="5 6" key="1">
    <citation type="submission" date="2020-09" db="EMBL/GenBank/DDBJ databases">
        <title>Sphingomonas sp., a new species isolated from pork steak.</title>
        <authorList>
            <person name="Heidler von Heilborn D."/>
        </authorList>
    </citation>
    <scope>NUCLEOTIDE SEQUENCE [LARGE SCALE GENOMIC DNA]</scope>
    <source>
        <strain evidence="6">S8-3T</strain>
    </source>
</reference>
<evidence type="ECO:0000256" key="2">
    <source>
        <dbReference type="ARBA" id="ARBA00022679"/>
    </source>
</evidence>
<dbReference type="Pfam" id="PF03588">
    <property type="entry name" value="Leu_Phe_trans"/>
    <property type="match status" value="1"/>
</dbReference>
<organism evidence="5 6">
    <name type="scientific">Sphingomonas alpina</name>
    <dbReference type="NCBI Taxonomy" id="653931"/>
    <lineage>
        <taxon>Bacteria</taxon>
        <taxon>Pseudomonadati</taxon>
        <taxon>Pseudomonadota</taxon>
        <taxon>Alphaproteobacteria</taxon>
        <taxon>Sphingomonadales</taxon>
        <taxon>Sphingomonadaceae</taxon>
        <taxon>Sphingomonas</taxon>
    </lineage>
</organism>
<keyword evidence="2 4" id="KW-0808">Transferase</keyword>
<keyword evidence="3 4" id="KW-0012">Acyltransferase</keyword>
<comment type="similarity">
    <text evidence="4">Belongs to the L/F-transferase family.</text>
</comment>
<dbReference type="InterPro" id="IPR042203">
    <property type="entry name" value="Leu/Phe-tRNA_Trfase_C"/>
</dbReference>